<feature type="repeat" description="PPR" evidence="2">
    <location>
        <begin position="247"/>
        <end position="281"/>
    </location>
</feature>
<accession>A0AAV6LLC3</accession>
<dbReference type="Gene3D" id="1.25.40.10">
    <property type="entry name" value="Tetratricopeptide repeat domain"/>
    <property type="match status" value="2"/>
</dbReference>
<protein>
    <recommendedName>
        <fullName evidence="6">Pentatricopeptide repeat-containing protein</fullName>
    </recommendedName>
</protein>
<feature type="repeat" description="PPR" evidence="2">
    <location>
        <begin position="282"/>
        <end position="316"/>
    </location>
</feature>
<evidence type="ECO:0000256" key="2">
    <source>
        <dbReference type="PROSITE-ProRule" id="PRU00708"/>
    </source>
</evidence>
<feature type="region of interest" description="Disordered" evidence="3">
    <location>
        <begin position="362"/>
        <end position="381"/>
    </location>
</feature>
<proteinExistence type="predicted"/>
<sequence length="381" mass="43194">MGEFDKDVAESVIRGKHQNGPNASKKWVRASPTMQEPNLHEQGLIRPVSTSISSQLQYRCLVCSEKSSCPTVRSRTKTMSILIDKRKYQEAHAIFKGLMEDGHKPSLVTYTTLVGALTLQRHFKSIPLVISKLEDDGLKPDTIFFNAVINALSESRNVEEAMKIFKKMKESGCEPTIRTFNTLIKGYGMIGKPEVSLKLLDLMLREENLKPNDRTYNILAQAWCNNDNIEEAWNVVYRMMRYGLRPDVVTYNTLVKGYTQNGETSRAERMILAMLNNKVSPNQRTCGIIVNGYCKEGNMEDALRFVFRMKELGVPPNLFVFNSLIKGYLDDTDTDGVDELILAIQSDVMDTPTRQQLLLENKSLKTPNDGDLPLMEKPTNR</sequence>
<dbReference type="NCBIfam" id="TIGR00756">
    <property type="entry name" value="PPR"/>
    <property type="match status" value="5"/>
</dbReference>
<dbReference type="PANTHER" id="PTHR47931:SF2">
    <property type="entry name" value="OS01G0228400 PROTEIN"/>
    <property type="match status" value="1"/>
</dbReference>
<reference evidence="4" key="1">
    <citation type="submission" date="2020-08" db="EMBL/GenBank/DDBJ databases">
        <title>Plant Genome Project.</title>
        <authorList>
            <person name="Zhang R.-G."/>
        </authorList>
    </citation>
    <scope>NUCLEOTIDE SEQUENCE</scope>
    <source>
        <strain evidence="4">WSP0</strain>
        <tissue evidence="4">Leaf</tissue>
    </source>
</reference>
<dbReference type="PANTHER" id="PTHR47931">
    <property type="entry name" value="OS01G0228400 PROTEIN"/>
    <property type="match status" value="1"/>
</dbReference>
<evidence type="ECO:0000256" key="3">
    <source>
        <dbReference type="SAM" id="MobiDB-lite"/>
    </source>
</evidence>
<dbReference type="SUPFAM" id="SSF81901">
    <property type="entry name" value="HCP-like"/>
    <property type="match status" value="1"/>
</dbReference>
<feature type="repeat" description="PPR" evidence="2">
    <location>
        <begin position="141"/>
        <end position="175"/>
    </location>
</feature>
<dbReference type="InterPro" id="IPR002885">
    <property type="entry name" value="PPR_rpt"/>
</dbReference>
<dbReference type="AlphaFoldDB" id="A0AAV6LLC3"/>
<keyword evidence="5" id="KW-1185">Reference proteome</keyword>
<comment type="caution">
    <text evidence="4">The sequence shown here is derived from an EMBL/GenBank/DDBJ whole genome shotgun (WGS) entry which is preliminary data.</text>
</comment>
<evidence type="ECO:0000256" key="1">
    <source>
        <dbReference type="ARBA" id="ARBA00022737"/>
    </source>
</evidence>
<feature type="repeat" description="PPR" evidence="2">
    <location>
        <begin position="212"/>
        <end position="246"/>
    </location>
</feature>
<evidence type="ECO:0000313" key="5">
    <source>
        <dbReference type="Proteomes" id="UP000823749"/>
    </source>
</evidence>
<feature type="region of interest" description="Disordered" evidence="3">
    <location>
        <begin position="1"/>
        <end position="28"/>
    </location>
</feature>
<feature type="repeat" description="PPR" evidence="2">
    <location>
        <begin position="176"/>
        <end position="211"/>
    </location>
</feature>
<dbReference type="Proteomes" id="UP000823749">
    <property type="component" value="Chromosome 1"/>
</dbReference>
<gene>
    <name evidence="4" type="ORF">RHGRI_000796</name>
</gene>
<organism evidence="4 5">
    <name type="scientific">Rhododendron griersonianum</name>
    <dbReference type="NCBI Taxonomy" id="479676"/>
    <lineage>
        <taxon>Eukaryota</taxon>
        <taxon>Viridiplantae</taxon>
        <taxon>Streptophyta</taxon>
        <taxon>Embryophyta</taxon>
        <taxon>Tracheophyta</taxon>
        <taxon>Spermatophyta</taxon>
        <taxon>Magnoliopsida</taxon>
        <taxon>eudicotyledons</taxon>
        <taxon>Gunneridae</taxon>
        <taxon>Pentapetalae</taxon>
        <taxon>asterids</taxon>
        <taxon>Ericales</taxon>
        <taxon>Ericaceae</taxon>
        <taxon>Ericoideae</taxon>
        <taxon>Rhodoreae</taxon>
        <taxon>Rhododendron</taxon>
    </lineage>
</organism>
<dbReference type="InterPro" id="IPR011990">
    <property type="entry name" value="TPR-like_helical_dom_sf"/>
</dbReference>
<dbReference type="EMBL" id="JACTNZ010000001">
    <property type="protein sequence ID" value="KAG5564717.1"/>
    <property type="molecule type" value="Genomic_DNA"/>
</dbReference>
<dbReference type="Pfam" id="PF01535">
    <property type="entry name" value="PPR"/>
    <property type="match status" value="1"/>
</dbReference>
<evidence type="ECO:0008006" key="6">
    <source>
        <dbReference type="Google" id="ProtNLM"/>
    </source>
</evidence>
<dbReference type="Pfam" id="PF13041">
    <property type="entry name" value="PPR_2"/>
    <property type="match status" value="2"/>
</dbReference>
<keyword evidence="1" id="KW-0677">Repeat</keyword>
<name>A0AAV6LLC3_9ERIC</name>
<dbReference type="PROSITE" id="PS51375">
    <property type="entry name" value="PPR"/>
    <property type="match status" value="5"/>
</dbReference>
<evidence type="ECO:0000313" key="4">
    <source>
        <dbReference type="EMBL" id="KAG5564717.1"/>
    </source>
</evidence>